<evidence type="ECO:0000259" key="10">
    <source>
        <dbReference type="PROSITE" id="PS50884"/>
    </source>
</evidence>
<reference evidence="11" key="2">
    <citation type="submission" date="2020-07" db="EMBL/GenBank/DDBJ databases">
        <authorList>
            <person name="Vera ALvarez R."/>
            <person name="Arias-Moreno D.M."/>
            <person name="Jimenez-Jacinto V."/>
            <person name="Jimenez-Bremont J.F."/>
            <person name="Swaminathan K."/>
            <person name="Moose S.P."/>
            <person name="Guerrero-Gonzalez M.L."/>
            <person name="Marino-Ramirez L."/>
            <person name="Landsman D."/>
            <person name="Rodriguez-Kessler M."/>
            <person name="Delgado-Sanchez P."/>
        </authorList>
    </citation>
    <scope>NUCLEOTIDE SEQUENCE</scope>
    <source>
        <tissue evidence="11">Cladode</tissue>
    </source>
</reference>
<evidence type="ECO:0000256" key="6">
    <source>
        <dbReference type="ARBA" id="ARBA00023163"/>
    </source>
</evidence>
<comment type="subcellular location">
    <subcellularLocation>
        <location evidence="8">Nucleus</location>
    </subcellularLocation>
</comment>
<dbReference type="AlphaFoldDB" id="A0A7C8YQT4"/>
<feature type="compositionally biased region" description="Polar residues" evidence="9">
    <location>
        <begin position="103"/>
        <end position="115"/>
    </location>
</feature>
<proteinExistence type="predicted"/>
<evidence type="ECO:0000313" key="11">
    <source>
        <dbReference type="EMBL" id="MBA4624436.1"/>
    </source>
</evidence>
<evidence type="ECO:0000256" key="1">
    <source>
        <dbReference type="ARBA" id="ARBA00022723"/>
    </source>
</evidence>
<keyword evidence="2 8" id="KW-0863">Zinc-finger</keyword>
<dbReference type="GO" id="GO:0005634">
    <property type="term" value="C:nucleus"/>
    <property type="evidence" value="ECO:0007669"/>
    <property type="project" value="UniProtKB-SubCell"/>
</dbReference>
<keyword evidence="3" id="KW-0862">Zinc</keyword>
<dbReference type="GO" id="GO:0008270">
    <property type="term" value="F:zinc ion binding"/>
    <property type="evidence" value="ECO:0007669"/>
    <property type="project" value="UniProtKB-KW"/>
</dbReference>
<organism evidence="11">
    <name type="scientific">Opuntia streptacantha</name>
    <name type="common">Prickly pear cactus</name>
    <name type="synonym">Opuntia cardona</name>
    <dbReference type="NCBI Taxonomy" id="393608"/>
    <lineage>
        <taxon>Eukaryota</taxon>
        <taxon>Viridiplantae</taxon>
        <taxon>Streptophyta</taxon>
        <taxon>Embryophyta</taxon>
        <taxon>Tracheophyta</taxon>
        <taxon>Spermatophyta</taxon>
        <taxon>Magnoliopsida</taxon>
        <taxon>eudicotyledons</taxon>
        <taxon>Gunneridae</taxon>
        <taxon>Pentapetalae</taxon>
        <taxon>Caryophyllales</taxon>
        <taxon>Cactineae</taxon>
        <taxon>Cactaceae</taxon>
        <taxon>Opuntioideae</taxon>
        <taxon>Opuntia</taxon>
    </lineage>
</organism>
<evidence type="ECO:0000256" key="5">
    <source>
        <dbReference type="ARBA" id="ARBA00023125"/>
    </source>
</evidence>
<reference evidence="11" key="1">
    <citation type="journal article" date="2013" name="J. Plant Res.">
        <title>Effect of fungi and light on seed germination of three Opuntia species from semiarid lands of central Mexico.</title>
        <authorList>
            <person name="Delgado-Sanchez P."/>
            <person name="Jimenez-Bremont J.F."/>
            <person name="Guerrero-Gonzalez Mde L."/>
            <person name="Flores J."/>
        </authorList>
    </citation>
    <scope>NUCLEOTIDE SEQUENCE</scope>
    <source>
        <tissue evidence="11">Cladode</tissue>
    </source>
</reference>
<sequence>MLANKDSVIKLFGKTIQLGSISYGGEGVASRIEASADYDDGCDCISSDGNLSCSKRGRNLGNEICLTREPMDDNQGEESSSISILEQLKTTSTHSTTTEKPKSLSNGKDCSSQELIQREDHSDQTSTDRSEARNRPKKPDEILPCPRCNSTDTKFCYFNNYNASQPRHLCKNCQRYWTAGGTMRNVPVGSGRRKNKNSYSGSQPRHLVICEAPVGLTHQDMMPDMRVFGSESSASTLKRVVNPSNGGLDGFVRPEMRIPAAGVCLENQGKGTSQGLTPPQMACFPGSPWPYAWNPIPWQSGCPLPFFSAPPQWIWNPPVGPWNFHLLPNPSTCPEPNSSFLGKHSRDGSVLVPSNFNSEEITKEKRSDSKTPHVSMPKTLRIIDDPIEVARSSVCGSLATKKDKGRSSNIGGRIFGGFHQYKGVDPQRNNANTEGSHIVNQANPAAFSRSLSFHEIGQ</sequence>
<feature type="compositionally biased region" description="Basic and acidic residues" evidence="9">
    <location>
        <begin position="116"/>
        <end position="141"/>
    </location>
</feature>
<keyword evidence="6" id="KW-0804">Transcription</keyword>
<evidence type="ECO:0000256" key="8">
    <source>
        <dbReference type="PROSITE-ProRule" id="PRU00071"/>
    </source>
</evidence>
<dbReference type="PROSITE" id="PS01361">
    <property type="entry name" value="ZF_DOF_1"/>
    <property type="match status" value="1"/>
</dbReference>
<protein>
    <recommendedName>
        <fullName evidence="10">Dof-type domain-containing protein</fullName>
    </recommendedName>
</protein>
<keyword evidence="5 8" id="KW-0238">DNA-binding</keyword>
<evidence type="ECO:0000256" key="7">
    <source>
        <dbReference type="ARBA" id="ARBA00023242"/>
    </source>
</evidence>
<dbReference type="Pfam" id="PF02701">
    <property type="entry name" value="Zn_ribbon_Dof"/>
    <property type="match status" value="1"/>
</dbReference>
<keyword evidence="7 8" id="KW-0539">Nucleus</keyword>
<dbReference type="EMBL" id="GISG01047665">
    <property type="protein sequence ID" value="MBA4624436.1"/>
    <property type="molecule type" value="Transcribed_RNA"/>
</dbReference>
<dbReference type="InterPro" id="IPR003851">
    <property type="entry name" value="Znf_Dof"/>
</dbReference>
<evidence type="ECO:0000256" key="3">
    <source>
        <dbReference type="ARBA" id="ARBA00022833"/>
    </source>
</evidence>
<keyword evidence="4" id="KW-0805">Transcription regulation</keyword>
<name>A0A7C8YQT4_OPUST</name>
<feature type="compositionally biased region" description="Low complexity" evidence="9">
    <location>
        <begin position="86"/>
        <end position="96"/>
    </location>
</feature>
<evidence type="ECO:0000256" key="4">
    <source>
        <dbReference type="ARBA" id="ARBA00023015"/>
    </source>
</evidence>
<evidence type="ECO:0000256" key="9">
    <source>
        <dbReference type="SAM" id="MobiDB-lite"/>
    </source>
</evidence>
<feature type="domain" description="Dof-type" evidence="10">
    <location>
        <begin position="143"/>
        <end position="197"/>
    </location>
</feature>
<dbReference type="PANTHER" id="PTHR31089:SF22">
    <property type="entry name" value="CYCLIC DOF FACTOR 4"/>
    <property type="match status" value="1"/>
</dbReference>
<dbReference type="InterPro" id="IPR045174">
    <property type="entry name" value="Dof"/>
</dbReference>
<dbReference type="PROSITE" id="PS50884">
    <property type="entry name" value="ZF_DOF_2"/>
    <property type="match status" value="1"/>
</dbReference>
<accession>A0A7C8YQT4</accession>
<feature type="region of interest" description="Disordered" evidence="9">
    <location>
        <begin position="86"/>
        <end position="144"/>
    </location>
</feature>
<dbReference type="GO" id="GO:0003700">
    <property type="term" value="F:DNA-binding transcription factor activity"/>
    <property type="evidence" value="ECO:0007669"/>
    <property type="project" value="InterPro"/>
</dbReference>
<keyword evidence="1" id="KW-0479">Metal-binding</keyword>
<evidence type="ECO:0000256" key="2">
    <source>
        <dbReference type="ARBA" id="ARBA00022771"/>
    </source>
</evidence>
<dbReference type="GO" id="GO:0003677">
    <property type="term" value="F:DNA binding"/>
    <property type="evidence" value="ECO:0007669"/>
    <property type="project" value="UniProtKB-UniRule"/>
</dbReference>
<dbReference type="PANTHER" id="PTHR31089">
    <property type="entry name" value="CYCLIC DOF FACTOR 2"/>
    <property type="match status" value="1"/>
</dbReference>